<keyword evidence="3" id="KW-1185">Reference proteome</keyword>
<proteinExistence type="predicted"/>
<protein>
    <submittedName>
        <fullName evidence="2">Uncharacterized protein</fullName>
    </submittedName>
</protein>
<evidence type="ECO:0000256" key="1">
    <source>
        <dbReference type="SAM" id="MobiDB-lite"/>
    </source>
</evidence>
<sequence>MLIDIQMTSISVENNMTVGSTPDDCYHDNNPDKKCREQ</sequence>
<dbReference type="EMBL" id="FOCL01000001">
    <property type="protein sequence ID" value="SEM71000.1"/>
    <property type="molecule type" value="Genomic_DNA"/>
</dbReference>
<organism evidence="2 3">
    <name type="scientific">Mucilaginibacter gossypiicola</name>
    <dbReference type="NCBI Taxonomy" id="551995"/>
    <lineage>
        <taxon>Bacteria</taxon>
        <taxon>Pseudomonadati</taxon>
        <taxon>Bacteroidota</taxon>
        <taxon>Sphingobacteriia</taxon>
        <taxon>Sphingobacteriales</taxon>
        <taxon>Sphingobacteriaceae</taxon>
        <taxon>Mucilaginibacter</taxon>
    </lineage>
</organism>
<dbReference type="AlphaFoldDB" id="A0A1H8AJU8"/>
<feature type="region of interest" description="Disordered" evidence="1">
    <location>
        <begin position="15"/>
        <end position="38"/>
    </location>
</feature>
<gene>
    <name evidence="2" type="ORF">SAMN05192574_101550</name>
</gene>
<dbReference type="Proteomes" id="UP000198942">
    <property type="component" value="Unassembled WGS sequence"/>
</dbReference>
<accession>A0A1H8AJU8</accession>
<dbReference type="STRING" id="551995.SAMN05192574_101550"/>
<feature type="compositionally biased region" description="Basic and acidic residues" evidence="1">
    <location>
        <begin position="24"/>
        <end position="38"/>
    </location>
</feature>
<name>A0A1H8AJU8_9SPHI</name>
<reference evidence="3" key="1">
    <citation type="submission" date="2016-10" db="EMBL/GenBank/DDBJ databases">
        <authorList>
            <person name="Varghese N."/>
            <person name="Submissions S."/>
        </authorList>
    </citation>
    <scope>NUCLEOTIDE SEQUENCE [LARGE SCALE GENOMIC DNA]</scope>
    <source>
        <strain evidence="3">Gh-48</strain>
    </source>
</reference>
<evidence type="ECO:0000313" key="3">
    <source>
        <dbReference type="Proteomes" id="UP000198942"/>
    </source>
</evidence>
<evidence type="ECO:0000313" key="2">
    <source>
        <dbReference type="EMBL" id="SEM71000.1"/>
    </source>
</evidence>